<reference evidence="3" key="3">
    <citation type="submission" date="2010-09" db="EMBL/GenBank/DDBJ databases">
        <title>Annotation of Gaeumannomyces graminis var. tritici R3-111a-1.</title>
        <authorList>
            <consortium name="The Broad Institute Genome Sequencing Platform"/>
            <person name="Ma L.-J."/>
            <person name="Dead R."/>
            <person name="Young S.K."/>
            <person name="Zeng Q."/>
            <person name="Gargeya S."/>
            <person name="Fitzgerald M."/>
            <person name="Haas B."/>
            <person name="Abouelleil A."/>
            <person name="Alvarado L."/>
            <person name="Arachchi H.M."/>
            <person name="Berlin A."/>
            <person name="Brown A."/>
            <person name="Chapman S.B."/>
            <person name="Chen Z."/>
            <person name="Dunbar C."/>
            <person name="Freedman E."/>
            <person name="Gearin G."/>
            <person name="Gellesch M."/>
            <person name="Goldberg J."/>
            <person name="Griggs A."/>
            <person name="Gujja S."/>
            <person name="Heiman D."/>
            <person name="Howarth C."/>
            <person name="Larson L."/>
            <person name="Lui A."/>
            <person name="MacDonald P.J.P."/>
            <person name="Mehta T."/>
            <person name="Montmayeur A."/>
            <person name="Murphy C."/>
            <person name="Neiman D."/>
            <person name="Pearson M."/>
            <person name="Priest M."/>
            <person name="Roberts A."/>
            <person name="Saif S."/>
            <person name="Shea T."/>
            <person name="Shenoy N."/>
            <person name="Sisk P."/>
            <person name="Stolte C."/>
            <person name="Sykes S."/>
            <person name="Yandava C."/>
            <person name="Wortman J."/>
            <person name="Nusbaum C."/>
            <person name="Birren B."/>
        </authorList>
    </citation>
    <scope>NUCLEOTIDE SEQUENCE</scope>
    <source>
        <strain evidence="3">R3-111a-1</strain>
    </source>
</reference>
<evidence type="ECO:0000313" key="3">
    <source>
        <dbReference type="EMBL" id="EJT69177.1"/>
    </source>
</evidence>
<feature type="chain" id="PRO_5015095401" description="FAD/NAD(P)-binding domain-containing protein" evidence="1">
    <location>
        <begin position="22"/>
        <end position="437"/>
    </location>
</feature>
<dbReference type="Gene3D" id="3.50.50.100">
    <property type="match status" value="1"/>
</dbReference>
<dbReference type="GO" id="GO:0004174">
    <property type="term" value="F:electron-transferring-flavoprotein dehydrogenase activity"/>
    <property type="evidence" value="ECO:0007669"/>
    <property type="project" value="TreeGrafter"/>
</dbReference>
<proteinExistence type="predicted"/>
<dbReference type="EMBL" id="GL385405">
    <property type="protein sequence ID" value="EJT69177.1"/>
    <property type="molecule type" value="Genomic_DNA"/>
</dbReference>
<dbReference type="PRINTS" id="PR00469">
    <property type="entry name" value="PNDRDTASEII"/>
</dbReference>
<dbReference type="InterPro" id="IPR023753">
    <property type="entry name" value="FAD/NAD-binding_dom"/>
</dbReference>
<sequence length="437" mass="47590">MAPTALAKAGLMLRFFIYMLGSRISMLKQAVAVKRVLKHQQQLSKRPDKESPRNIVIVGASFAGYEAARVIATSLPEDSPYRVVVIEPSSHFHFTWILPRVCVVEGHEHKALIPYGSHLKGAVRGRLRWVTGGVTSVSRDAVRLEGDDGEVIPYAYLVVATGASAGDGLPSRVPSPRKEEGLERIRSMQRRIAGAKRIVVVGGGAAGVELATDAKHKYPDKHVMLVHSRPAVMHRFGPELQAAALKGLEDLGVEVLLNERAAVDAQGRLVTLRSGTKIECDLYVSCVGQRPSSHIIAELSPAAILESGHIRVKPTLQIGDESLPNIYACGDVADTGMKNPNGRAAMMQGMVVGYNIGLAISGEEPSVMYDAHWADAMIKLTLGLDKSIMHFGDEETEFLWHTKEKDVALMADGAWEHMGAKPFKDDKDLLAQYRQAI</sequence>
<reference evidence="4" key="5">
    <citation type="submission" date="2018-04" db="UniProtKB">
        <authorList>
            <consortium name="EnsemblFungi"/>
        </authorList>
    </citation>
    <scope>IDENTIFICATION</scope>
    <source>
        <strain evidence="4">R3-111a-1</strain>
    </source>
</reference>
<dbReference type="EnsemblFungi" id="EJT69177">
    <property type="protein sequence ID" value="EJT69177"/>
    <property type="gene ID" value="GGTG_13286"/>
</dbReference>
<dbReference type="GO" id="GO:0005737">
    <property type="term" value="C:cytoplasm"/>
    <property type="evidence" value="ECO:0007669"/>
    <property type="project" value="TreeGrafter"/>
</dbReference>
<dbReference type="FunCoup" id="J3PIF8">
    <property type="interactions" value="374"/>
</dbReference>
<dbReference type="GeneID" id="20353744"/>
<name>J3PIF8_GAET3</name>
<dbReference type="Proteomes" id="UP000006039">
    <property type="component" value="Unassembled WGS sequence"/>
</dbReference>
<reference evidence="5" key="1">
    <citation type="submission" date="2010-07" db="EMBL/GenBank/DDBJ databases">
        <title>The genome sequence of Gaeumannomyces graminis var. tritici strain R3-111a-1.</title>
        <authorList>
            <consortium name="The Broad Institute Genome Sequencing Platform"/>
            <person name="Ma L.-J."/>
            <person name="Dead R."/>
            <person name="Young S."/>
            <person name="Zeng Q."/>
            <person name="Koehrsen M."/>
            <person name="Alvarado L."/>
            <person name="Berlin A."/>
            <person name="Chapman S.B."/>
            <person name="Chen Z."/>
            <person name="Freedman E."/>
            <person name="Gellesch M."/>
            <person name="Goldberg J."/>
            <person name="Griggs A."/>
            <person name="Gujja S."/>
            <person name="Heilman E.R."/>
            <person name="Heiman D."/>
            <person name="Hepburn T."/>
            <person name="Howarth C."/>
            <person name="Jen D."/>
            <person name="Larson L."/>
            <person name="Mehta T."/>
            <person name="Neiman D."/>
            <person name="Pearson M."/>
            <person name="Roberts A."/>
            <person name="Saif S."/>
            <person name="Shea T."/>
            <person name="Shenoy N."/>
            <person name="Sisk P."/>
            <person name="Stolte C."/>
            <person name="Sykes S."/>
            <person name="Walk T."/>
            <person name="White J."/>
            <person name="Yandava C."/>
            <person name="Haas B."/>
            <person name="Nusbaum C."/>
            <person name="Birren B."/>
        </authorList>
    </citation>
    <scope>NUCLEOTIDE SEQUENCE [LARGE SCALE GENOMIC DNA]</scope>
    <source>
        <strain evidence="5">R3-111a-1</strain>
    </source>
</reference>
<accession>J3PIF8</accession>
<evidence type="ECO:0000259" key="2">
    <source>
        <dbReference type="Pfam" id="PF07992"/>
    </source>
</evidence>
<reference evidence="3" key="2">
    <citation type="submission" date="2010-07" db="EMBL/GenBank/DDBJ databases">
        <authorList>
            <consortium name="The Broad Institute Genome Sequencing Platform"/>
            <consortium name="Broad Institute Genome Sequencing Center for Infectious Disease"/>
            <person name="Ma L.-J."/>
            <person name="Dead R."/>
            <person name="Young S."/>
            <person name="Zeng Q."/>
            <person name="Koehrsen M."/>
            <person name="Alvarado L."/>
            <person name="Berlin A."/>
            <person name="Chapman S.B."/>
            <person name="Chen Z."/>
            <person name="Freedman E."/>
            <person name="Gellesch M."/>
            <person name="Goldberg J."/>
            <person name="Griggs A."/>
            <person name="Gujja S."/>
            <person name="Heilman E.R."/>
            <person name="Heiman D."/>
            <person name="Hepburn T."/>
            <person name="Howarth C."/>
            <person name="Jen D."/>
            <person name="Larson L."/>
            <person name="Mehta T."/>
            <person name="Neiman D."/>
            <person name="Pearson M."/>
            <person name="Roberts A."/>
            <person name="Saif S."/>
            <person name="Shea T."/>
            <person name="Shenoy N."/>
            <person name="Sisk P."/>
            <person name="Stolte C."/>
            <person name="Sykes S."/>
            <person name="Walk T."/>
            <person name="White J."/>
            <person name="Yandava C."/>
            <person name="Haas B."/>
            <person name="Nusbaum C."/>
            <person name="Birren B."/>
        </authorList>
    </citation>
    <scope>NUCLEOTIDE SEQUENCE</scope>
    <source>
        <strain evidence="3">R3-111a-1</strain>
    </source>
</reference>
<protein>
    <recommendedName>
        <fullName evidence="2">FAD/NAD(P)-binding domain-containing protein</fullName>
    </recommendedName>
</protein>
<dbReference type="InterPro" id="IPR036188">
    <property type="entry name" value="FAD/NAD-bd_sf"/>
</dbReference>
<keyword evidence="5" id="KW-1185">Reference proteome</keyword>
<dbReference type="SUPFAM" id="SSF51905">
    <property type="entry name" value="FAD/NAD(P)-binding domain"/>
    <property type="match status" value="1"/>
</dbReference>
<dbReference type="HOGENOM" id="CLU_019845_0_0_1"/>
<organism evidence="3">
    <name type="scientific">Gaeumannomyces tritici (strain R3-111a-1)</name>
    <name type="common">Wheat and barley take-all root rot fungus</name>
    <name type="synonym">Gaeumannomyces graminis var. tritici</name>
    <dbReference type="NCBI Taxonomy" id="644352"/>
    <lineage>
        <taxon>Eukaryota</taxon>
        <taxon>Fungi</taxon>
        <taxon>Dikarya</taxon>
        <taxon>Ascomycota</taxon>
        <taxon>Pezizomycotina</taxon>
        <taxon>Sordariomycetes</taxon>
        <taxon>Sordariomycetidae</taxon>
        <taxon>Magnaporthales</taxon>
        <taxon>Magnaporthaceae</taxon>
        <taxon>Gaeumannomyces</taxon>
    </lineage>
</organism>
<dbReference type="AlphaFoldDB" id="J3PIF8"/>
<dbReference type="RefSeq" id="XP_009229456.1">
    <property type="nucleotide sequence ID" value="XM_009231192.1"/>
</dbReference>
<dbReference type="OrthoDB" id="202203at2759"/>
<dbReference type="PRINTS" id="PR00368">
    <property type="entry name" value="FADPNR"/>
</dbReference>
<keyword evidence="1" id="KW-0732">Signal</keyword>
<evidence type="ECO:0000313" key="5">
    <source>
        <dbReference type="Proteomes" id="UP000006039"/>
    </source>
</evidence>
<dbReference type="STRING" id="644352.J3PIF8"/>
<reference evidence="4" key="4">
    <citation type="journal article" date="2015" name="G3 (Bethesda)">
        <title>Genome sequences of three phytopathogenic species of the Magnaporthaceae family of fungi.</title>
        <authorList>
            <person name="Okagaki L.H."/>
            <person name="Nunes C.C."/>
            <person name="Sailsbery J."/>
            <person name="Clay B."/>
            <person name="Brown D."/>
            <person name="John T."/>
            <person name="Oh Y."/>
            <person name="Young N."/>
            <person name="Fitzgerald M."/>
            <person name="Haas B.J."/>
            <person name="Zeng Q."/>
            <person name="Young S."/>
            <person name="Adiconis X."/>
            <person name="Fan L."/>
            <person name="Levin J.Z."/>
            <person name="Mitchell T.K."/>
            <person name="Okubara P.A."/>
            <person name="Farman M.L."/>
            <person name="Kohn L.M."/>
            <person name="Birren B."/>
            <person name="Ma L.-J."/>
            <person name="Dean R.A."/>
        </authorList>
    </citation>
    <scope>NUCLEOTIDE SEQUENCE</scope>
    <source>
        <strain evidence="4">R3-111a-1</strain>
    </source>
</reference>
<feature type="domain" description="FAD/NAD(P)-binding" evidence="2">
    <location>
        <begin position="54"/>
        <end position="338"/>
    </location>
</feature>
<dbReference type="GO" id="GO:0050660">
    <property type="term" value="F:flavin adenine dinucleotide binding"/>
    <property type="evidence" value="ECO:0007669"/>
    <property type="project" value="TreeGrafter"/>
</dbReference>
<dbReference type="eggNOG" id="KOG2495">
    <property type="taxonomic scope" value="Eukaryota"/>
</dbReference>
<feature type="signal peptide" evidence="1">
    <location>
        <begin position="1"/>
        <end position="21"/>
    </location>
</feature>
<gene>
    <name evidence="4" type="primary">20353744</name>
    <name evidence="3" type="ORF">GGTG_13286</name>
</gene>
<dbReference type="VEuPathDB" id="FungiDB:GGTG_13286"/>
<dbReference type="PANTHER" id="PTHR43735:SF11">
    <property type="entry name" value="HYPOTHETICAL OXIDOREDUCTASE (EUROFUNG)"/>
    <property type="match status" value="1"/>
</dbReference>
<dbReference type="Pfam" id="PF07992">
    <property type="entry name" value="Pyr_redox_2"/>
    <property type="match status" value="1"/>
</dbReference>
<evidence type="ECO:0000256" key="1">
    <source>
        <dbReference type="SAM" id="SignalP"/>
    </source>
</evidence>
<dbReference type="PANTHER" id="PTHR43735">
    <property type="entry name" value="APOPTOSIS-INDUCING FACTOR 1"/>
    <property type="match status" value="1"/>
</dbReference>
<evidence type="ECO:0000313" key="4">
    <source>
        <dbReference type="EnsemblFungi" id="EJT69177"/>
    </source>
</evidence>